<dbReference type="OrthoDB" id="2132067at2759"/>
<evidence type="ECO:0000313" key="8">
    <source>
        <dbReference type="Proteomes" id="UP000194236"/>
    </source>
</evidence>
<reference evidence="7 8" key="1">
    <citation type="submission" date="2017-03" db="EMBL/GenBank/DDBJ databases">
        <title>Genome Survey of Euroglyphus maynei.</title>
        <authorList>
            <person name="Arlian L.G."/>
            <person name="Morgan M.S."/>
            <person name="Rider S.D."/>
        </authorList>
    </citation>
    <scope>NUCLEOTIDE SEQUENCE [LARGE SCALE GENOMIC DNA]</scope>
    <source>
        <strain evidence="7">Arlian Lab</strain>
        <tissue evidence="7">Whole body</tissue>
    </source>
</reference>
<keyword evidence="8" id="KW-1185">Reference proteome</keyword>
<evidence type="ECO:0000256" key="2">
    <source>
        <dbReference type="ARBA" id="ARBA00022692"/>
    </source>
</evidence>
<dbReference type="Proteomes" id="UP000194236">
    <property type="component" value="Unassembled WGS sequence"/>
</dbReference>
<dbReference type="AlphaFoldDB" id="A0A1Y3BW54"/>
<sequence length="173" mass="19444">MRTLSNVFLASLATADLLLILVRIGDDYDSDHFWCVRIASDWAVDESDMNQKWHEARIVYEVYQICTILILPTLVMIFTYSRICTHLWIVFHRRTAMRFGHACHFVTNNNSHSNCPVMNSTAANVCVASRSFPSNVATFTASMSSESTTSTTAAAHYLNRNSTISVDNNEPGN</sequence>
<evidence type="ECO:0000256" key="3">
    <source>
        <dbReference type="ARBA" id="ARBA00022989"/>
    </source>
</evidence>
<evidence type="ECO:0000256" key="5">
    <source>
        <dbReference type="SAM" id="Phobius"/>
    </source>
</evidence>
<protein>
    <submittedName>
        <fullName evidence="7">G protein-coupled receptor-like protein</fullName>
    </submittedName>
</protein>
<keyword evidence="3 5" id="KW-1133">Transmembrane helix</keyword>
<organism evidence="7 8">
    <name type="scientific">Euroglyphus maynei</name>
    <name type="common">Mayne's house dust mite</name>
    <dbReference type="NCBI Taxonomy" id="6958"/>
    <lineage>
        <taxon>Eukaryota</taxon>
        <taxon>Metazoa</taxon>
        <taxon>Ecdysozoa</taxon>
        <taxon>Arthropoda</taxon>
        <taxon>Chelicerata</taxon>
        <taxon>Arachnida</taxon>
        <taxon>Acari</taxon>
        <taxon>Acariformes</taxon>
        <taxon>Sarcoptiformes</taxon>
        <taxon>Astigmata</taxon>
        <taxon>Psoroptidia</taxon>
        <taxon>Analgoidea</taxon>
        <taxon>Pyroglyphidae</taxon>
        <taxon>Pyroglyphinae</taxon>
        <taxon>Euroglyphus</taxon>
    </lineage>
</organism>
<comment type="subcellular location">
    <subcellularLocation>
        <location evidence="1">Membrane</location>
    </subcellularLocation>
</comment>
<evidence type="ECO:0000256" key="1">
    <source>
        <dbReference type="ARBA" id="ARBA00004370"/>
    </source>
</evidence>
<keyword evidence="6" id="KW-0732">Signal</keyword>
<feature type="transmembrane region" description="Helical" evidence="5">
    <location>
        <begin position="7"/>
        <end position="24"/>
    </location>
</feature>
<proteinExistence type="predicted"/>
<accession>A0A1Y3BW54</accession>
<feature type="signal peptide" evidence="6">
    <location>
        <begin position="1"/>
        <end position="15"/>
    </location>
</feature>
<evidence type="ECO:0000313" key="7">
    <source>
        <dbReference type="EMBL" id="OTF84033.1"/>
    </source>
</evidence>
<dbReference type="EMBL" id="MUJZ01001093">
    <property type="protein sequence ID" value="OTF84033.1"/>
    <property type="molecule type" value="Genomic_DNA"/>
</dbReference>
<gene>
    <name evidence="7" type="ORF">BLA29_007383</name>
</gene>
<evidence type="ECO:0000256" key="6">
    <source>
        <dbReference type="SAM" id="SignalP"/>
    </source>
</evidence>
<dbReference type="PRINTS" id="PR00237">
    <property type="entry name" value="GPCRRHODOPSN"/>
</dbReference>
<evidence type="ECO:0000256" key="4">
    <source>
        <dbReference type="ARBA" id="ARBA00023136"/>
    </source>
</evidence>
<keyword evidence="4 5" id="KW-0472">Membrane</keyword>
<comment type="caution">
    <text evidence="7">The sequence shown here is derived from an EMBL/GenBank/DDBJ whole genome shotgun (WGS) entry which is preliminary data.</text>
</comment>
<keyword evidence="7" id="KW-0675">Receptor</keyword>
<feature type="chain" id="PRO_5012101753" evidence="6">
    <location>
        <begin position="16"/>
        <end position="173"/>
    </location>
</feature>
<dbReference type="GO" id="GO:0004930">
    <property type="term" value="F:G protein-coupled receptor activity"/>
    <property type="evidence" value="ECO:0007669"/>
    <property type="project" value="InterPro"/>
</dbReference>
<dbReference type="InterPro" id="IPR000276">
    <property type="entry name" value="GPCR_Rhodpsn"/>
</dbReference>
<feature type="non-terminal residue" evidence="7">
    <location>
        <position position="173"/>
    </location>
</feature>
<dbReference type="GO" id="GO:0016020">
    <property type="term" value="C:membrane"/>
    <property type="evidence" value="ECO:0007669"/>
    <property type="project" value="UniProtKB-SubCell"/>
</dbReference>
<dbReference type="Gene3D" id="1.20.1070.10">
    <property type="entry name" value="Rhodopsin 7-helix transmembrane proteins"/>
    <property type="match status" value="1"/>
</dbReference>
<name>A0A1Y3BW54_EURMA</name>
<feature type="transmembrane region" description="Helical" evidence="5">
    <location>
        <begin position="62"/>
        <end position="91"/>
    </location>
</feature>
<keyword evidence="2 5" id="KW-0812">Transmembrane</keyword>